<reference evidence="1" key="1">
    <citation type="journal article" date="2014" name="Int. J. Syst. Evol. Microbiol.">
        <title>Complete genome sequence of Corynebacterium casei LMG S-19264T (=DSM 44701T), isolated from a smear-ripened cheese.</title>
        <authorList>
            <consortium name="US DOE Joint Genome Institute (JGI-PGF)"/>
            <person name="Walter F."/>
            <person name="Albersmeier A."/>
            <person name="Kalinowski J."/>
            <person name="Ruckert C."/>
        </authorList>
    </citation>
    <scope>NUCLEOTIDE SEQUENCE</scope>
    <source>
        <strain evidence="1">KCTC 42097</strain>
    </source>
</reference>
<name>A0A8J3DLG3_9HYPH</name>
<proteinExistence type="predicted"/>
<dbReference type="RefSeq" id="WP_244636622.1">
    <property type="nucleotide sequence ID" value="NZ_BMZO01000003.1"/>
</dbReference>
<sequence length="291" mass="33566">MEHNYALITPSYRGDLERCRMLCETVDRFMSGLSTHYILVEGRDVAMFKVLEGPRRIIVDERDILPRWLVNIPDPTNWGERRLWISPFTLPLRGWHVQQLRRIAIARHVPEETLVYCDSDVAFVRPFDCSTFHHDGAIRLFHRPMSERKLSGDHPVWSVNAAKVLGITPPHVSARDYIATLIAWDRRTVLDMCAQIETVQGSHWVAAIGKKRKFSECMIYGRYVDDSLGGEGHFLDTNDFCKVYWNGPKLDEHDLRDFVGDLKEHQVAVGLQSFIGLDIGMVRKIIFDFAT</sequence>
<reference evidence="1" key="2">
    <citation type="submission" date="2020-09" db="EMBL/GenBank/DDBJ databases">
        <authorList>
            <person name="Sun Q."/>
            <person name="Kim S."/>
        </authorList>
    </citation>
    <scope>NUCLEOTIDE SEQUENCE</scope>
    <source>
        <strain evidence="1">KCTC 42097</strain>
    </source>
</reference>
<evidence type="ECO:0000313" key="1">
    <source>
        <dbReference type="EMBL" id="GHC67611.1"/>
    </source>
</evidence>
<keyword evidence="2" id="KW-1185">Reference proteome</keyword>
<dbReference type="Proteomes" id="UP000641137">
    <property type="component" value="Unassembled WGS sequence"/>
</dbReference>
<dbReference type="InterPro" id="IPR045499">
    <property type="entry name" value="DUF6492"/>
</dbReference>
<dbReference type="EMBL" id="BMZO01000003">
    <property type="protein sequence ID" value="GHC67611.1"/>
    <property type="molecule type" value="Genomic_DNA"/>
</dbReference>
<gene>
    <name evidence="1" type="ORF">GCM10010136_11810</name>
</gene>
<accession>A0A8J3DLG3</accession>
<organism evidence="1 2">
    <name type="scientific">Limoniibacter endophyticus</name>
    <dbReference type="NCBI Taxonomy" id="1565040"/>
    <lineage>
        <taxon>Bacteria</taxon>
        <taxon>Pseudomonadati</taxon>
        <taxon>Pseudomonadota</taxon>
        <taxon>Alphaproteobacteria</taxon>
        <taxon>Hyphomicrobiales</taxon>
        <taxon>Bartonellaceae</taxon>
        <taxon>Limoniibacter</taxon>
    </lineage>
</organism>
<dbReference type="Pfam" id="PF20102">
    <property type="entry name" value="DUF6492"/>
    <property type="match status" value="1"/>
</dbReference>
<comment type="caution">
    <text evidence="1">The sequence shown here is derived from an EMBL/GenBank/DDBJ whole genome shotgun (WGS) entry which is preliminary data.</text>
</comment>
<evidence type="ECO:0000313" key="2">
    <source>
        <dbReference type="Proteomes" id="UP000641137"/>
    </source>
</evidence>
<protein>
    <submittedName>
        <fullName evidence="1">Uncharacterized protein</fullName>
    </submittedName>
</protein>
<dbReference type="AlphaFoldDB" id="A0A8J3DLG3"/>